<evidence type="ECO:0000313" key="10">
    <source>
        <dbReference type="Proteomes" id="UP000422736"/>
    </source>
</evidence>
<dbReference type="CDD" id="cd00171">
    <property type="entry name" value="Sec7"/>
    <property type="match status" value="1"/>
</dbReference>
<dbReference type="SUPFAM" id="SSF48425">
    <property type="entry name" value="Sec7 domain"/>
    <property type="match status" value="1"/>
</dbReference>
<feature type="region of interest" description="Disordered" evidence="7">
    <location>
        <begin position="1"/>
        <end position="51"/>
    </location>
</feature>
<dbReference type="InterPro" id="IPR032629">
    <property type="entry name" value="DCB_dom"/>
</dbReference>
<evidence type="ECO:0000313" key="9">
    <source>
        <dbReference type="EMBL" id="QGN16902.1"/>
    </source>
</evidence>
<dbReference type="Pfam" id="PF20252">
    <property type="entry name" value="BIG2_C"/>
    <property type="match status" value="1"/>
</dbReference>
<evidence type="ECO:0000256" key="3">
    <source>
        <dbReference type="ARBA" id="ARBA00022448"/>
    </source>
</evidence>
<keyword evidence="4" id="KW-0963">Cytoplasm</keyword>
<feature type="compositionally biased region" description="Basic and acidic residues" evidence="7">
    <location>
        <begin position="1596"/>
        <end position="1605"/>
    </location>
</feature>
<dbReference type="InterPro" id="IPR015403">
    <property type="entry name" value="Mon2/Sec7/BIG1-like_HDS"/>
</dbReference>
<dbReference type="Gene3D" id="1.10.1000.11">
    <property type="entry name" value="Arf Nucleotide-binding Site Opener,domain 2"/>
    <property type="match status" value="1"/>
</dbReference>
<dbReference type="SUPFAM" id="SSF48371">
    <property type="entry name" value="ARM repeat"/>
    <property type="match status" value="1"/>
</dbReference>
<name>A0ABX6EYQ2_KLUMA</name>
<keyword evidence="5" id="KW-0653">Protein transport</keyword>
<dbReference type="Gene3D" id="1.10.220.20">
    <property type="match status" value="1"/>
</dbReference>
<evidence type="ECO:0000256" key="4">
    <source>
        <dbReference type="ARBA" id="ARBA00022490"/>
    </source>
</evidence>
<reference evidence="9 10" key="2">
    <citation type="submission" date="2019-11" db="EMBL/GenBank/DDBJ databases">
        <authorList>
            <person name="Lu H."/>
        </authorList>
    </citation>
    <scope>NUCLEOTIDE SEQUENCE [LARGE SCALE GENOMIC DNA]</scope>
    <source>
        <strain evidence="9 10">FIM1</strain>
    </source>
</reference>
<dbReference type="InterPro" id="IPR000904">
    <property type="entry name" value="Sec7_dom"/>
</dbReference>
<dbReference type="EMBL" id="CP015058">
    <property type="protein sequence ID" value="QGN16902.1"/>
    <property type="molecule type" value="Genomic_DNA"/>
</dbReference>
<dbReference type="Pfam" id="PF09324">
    <property type="entry name" value="Sec7-like_HDS"/>
    <property type="match status" value="1"/>
</dbReference>
<evidence type="ECO:0000259" key="8">
    <source>
        <dbReference type="PROSITE" id="PS50190"/>
    </source>
</evidence>
<dbReference type="PANTHER" id="PTHR10663:SF375">
    <property type="entry name" value="LD29171P"/>
    <property type="match status" value="1"/>
</dbReference>
<feature type="region of interest" description="Disordered" evidence="7">
    <location>
        <begin position="1611"/>
        <end position="1630"/>
    </location>
</feature>
<evidence type="ECO:0000256" key="7">
    <source>
        <dbReference type="SAM" id="MobiDB-lite"/>
    </source>
</evidence>
<keyword evidence="3" id="KW-0813">Transport</keyword>
<dbReference type="Proteomes" id="UP000422736">
    <property type="component" value="Chromosome 5"/>
</dbReference>
<feature type="region of interest" description="Disordered" evidence="7">
    <location>
        <begin position="641"/>
        <end position="677"/>
    </location>
</feature>
<evidence type="ECO:0000256" key="6">
    <source>
        <dbReference type="ARBA" id="ARBA00023136"/>
    </source>
</evidence>
<dbReference type="Pfam" id="PF16213">
    <property type="entry name" value="DCB"/>
    <property type="match status" value="1"/>
</dbReference>
<gene>
    <name evidence="9" type="primary">SEC7</name>
    <name evidence="9" type="ORF">FIM1_3629</name>
</gene>
<keyword evidence="6" id="KW-0472">Membrane</keyword>
<dbReference type="Pfam" id="PF01369">
    <property type="entry name" value="Sec7"/>
    <property type="match status" value="1"/>
</dbReference>
<accession>A0ABX6EYQ2</accession>
<feature type="compositionally biased region" description="Low complexity" evidence="7">
    <location>
        <begin position="1563"/>
        <end position="1595"/>
    </location>
</feature>
<dbReference type="InterPro" id="IPR046455">
    <property type="entry name" value="Sec7/BIG1-like_C"/>
</dbReference>
<feature type="compositionally biased region" description="Polar residues" evidence="7">
    <location>
        <begin position="304"/>
        <end position="319"/>
    </location>
</feature>
<keyword evidence="10" id="KW-1185">Reference proteome</keyword>
<dbReference type="Pfam" id="PF12783">
    <property type="entry name" value="Sec7-like_HUS"/>
    <property type="match status" value="1"/>
</dbReference>
<dbReference type="InterPro" id="IPR023394">
    <property type="entry name" value="Sec7_C_sf"/>
</dbReference>
<evidence type="ECO:0000256" key="1">
    <source>
        <dbReference type="ARBA" id="ARBA00004370"/>
    </source>
</evidence>
<comment type="subcellular location">
    <subcellularLocation>
        <location evidence="2">Cytoplasm</location>
    </subcellularLocation>
    <subcellularLocation>
        <location evidence="1">Membrane</location>
    </subcellularLocation>
</comment>
<dbReference type="SMART" id="SM00222">
    <property type="entry name" value="Sec7"/>
    <property type="match status" value="1"/>
</dbReference>
<organism evidence="9 10">
    <name type="scientific">Kluyveromyces marxianus</name>
    <name type="common">Yeast</name>
    <name type="synonym">Candida kefyr</name>
    <dbReference type="NCBI Taxonomy" id="4911"/>
    <lineage>
        <taxon>Eukaryota</taxon>
        <taxon>Fungi</taxon>
        <taxon>Dikarya</taxon>
        <taxon>Ascomycota</taxon>
        <taxon>Saccharomycotina</taxon>
        <taxon>Saccharomycetes</taxon>
        <taxon>Saccharomycetales</taxon>
        <taxon>Saccharomycetaceae</taxon>
        <taxon>Kluyveromyces</taxon>
    </lineage>
</organism>
<proteinExistence type="predicted"/>
<feature type="region of interest" description="Disordered" evidence="7">
    <location>
        <begin position="304"/>
        <end position="323"/>
    </location>
</feature>
<protein>
    <submittedName>
        <fullName evidence="9">Protein transport protein SEC7</fullName>
    </submittedName>
</protein>
<feature type="compositionally biased region" description="Basic and acidic residues" evidence="7">
    <location>
        <begin position="31"/>
        <end position="46"/>
    </location>
</feature>
<evidence type="ECO:0000256" key="5">
    <source>
        <dbReference type="ARBA" id="ARBA00022927"/>
    </source>
</evidence>
<dbReference type="PROSITE" id="PS50190">
    <property type="entry name" value="SEC7"/>
    <property type="match status" value="1"/>
</dbReference>
<sequence>MPEEATESTGPVVSVEPDVQIPESPKTVAMKIDESHSENGSNRETKPPSVHNLAVNTSKTATNGHARSLSVVSNNVNNTNIKSVVLFVKSTLQEVTKAKEMKKLTSCQKDIDRTLSSLDQSLESVGNATNVSIEMDSLLVFEALRSCCRSKVVDIQIKALDCLSKLFSFQALDESLLVNPPDAMASNDQNQETAGITPPPKLKLVDAVIDTICDCFEGENTDPRVELQVVRGLASCILTDEPTSSVHGASLLKAIRQIYNIFIFSLNSSNQGIAQATLTQIVSTVFDRIDIKGLNQQRSLSTISLRNGGSTNEESSTPASEHPLTLENLDTLNAETERLVDEEENTRKVDEYITDEQALTIKDAFLVFRAMAKISAKPLEDSLDMRSHAVRSKLLSLHTLHSILKDHIEVFLSHNVRVPGNDQSTLVHAINQYLCLSLARNAASPIAPVYEITLEIMWLIISNLRSEFKREIPVFLTDIYFPIADLKTSTNHQKRYFLSIIQRVCNDPRTIIEFYLNYDCDTQMPNVVELIVNYLTNLALTRVDITSSQRAYYTESLSKPLATFTYTQVPLLSISNIPSASDSSQLPFPVDYALKQTALTCMVAFLKSLSSWAHKALNAATMSSVGSGQLKSLSQRADSTSFLSTNRPRSSSALSAVSNADTNSVSESTVNDETDDPQQFENAKLRKTELLNCVKLFNYKSKKGINEAIKKGFIKDDSNDAIATWLLNTDGLDLSVVGDYLGEGDEKNIAIMHAFVDQFDFTGLTIVNALRQFLQKFRLPGEGQKIDRFMLKFAERYVEQNPHVFSKADTAYVLSYSIIMLNTDLHSNQIKKKMTLEEFIENNAGIDNGKDLPREYMEQLFDEIANNEIKILSEQHQAMVSGDASAVLPQPSSFGFFNGKDYEREAYIQVSKQISSKTELVFKNLSKNQDTVYYAASHVEHVKSIFETLWMSFLAALTPPFKEYNDIETSELCLKGITTSIKIAANFDIDYARASFVGALIQFANLQDLEEVKVKNIYAIRNLLEIAISEGNYMKDSWKDILVIVSQVERLQLISKGVDRETVPDVAQARLANHRSSMDSTRSSANQSFFDRWTRKATPVEIAQEKYQNQTLSPNIAKLITSSELVVLIDKIFTNSSALSGSAIIDFIKALTEVSLEEIDSSQNATTPRMFSLQKMVDVCYYNMDRIRLEWTPLWNVMGEAFNKIGTESNLAVVFFAIDSLRQLSIRFLDIEELSGFEFQLDFLKPFEHIVENTKDIDVQEMCIECFHNFILTKSGKIKSGWKPILKSLKFTAQSPNEKIVTRTYELVSQDIVKDHFYDVLAIDDSFVDLVLVLKEITKNQKHQKLALHSLETLRKITGQVAELCFKDSENPILQGKDEFEDIWLPLLFCFNDTIMTAVDLEVRSRALNYMFDALVANGSEFSVEFWNKICTQLLFPIFGILSKHWEVNQFNSHDDMSVWLSTTLIQALRNMVALFTHYFDSLNGLLSGILGLMVSCICQENDTIARIGRSCLQQLILQNMSEFTDTHWHQVTEAFGTLFQLTTANELFESDPLKQGRRKSVPNTATTSASATTATAPSTNGTATGSTADTTSEAENSKAEEEMERAIAEENGQDVGNEQEGAMGSGEDIDVLPPQRLVVTKSSEALKQKVSVKNTIVVKCILQLLMIESLSELFEVEAFMNTIPFDDAIKLTKLLESSYEFARDFNDDYELRTRLVEARVSNKIPNLAKQETSSAAVLINILFKLYLNRDPPESDAVAKHQALLERLVSICVTIVQRYVAMNDGVSERAVNNWRPVIVEIIQGYSEFDDSDYKVQCKTMYDLILQILEKPCPDDLRYAIRVFLTRIRETFLEDNQSEETPVA</sequence>
<dbReference type="PANTHER" id="PTHR10663">
    <property type="entry name" value="GUANYL-NUCLEOTIDE EXCHANGE FACTOR"/>
    <property type="match status" value="1"/>
</dbReference>
<reference evidence="9 10" key="1">
    <citation type="submission" date="2016-03" db="EMBL/GenBank/DDBJ databases">
        <title>How can Kluyveromyces marxianus grow so fast - potential evolutionary course in Saccharomyces Complex revealed by comparative genomics.</title>
        <authorList>
            <person name="Mo W."/>
            <person name="Lu W."/>
            <person name="Yang X."/>
            <person name="Qi J."/>
            <person name="Lv H."/>
        </authorList>
    </citation>
    <scope>NUCLEOTIDE SEQUENCE [LARGE SCALE GENOMIC DNA]</scope>
    <source>
        <strain evidence="9 10">FIM1</strain>
    </source>
</reference>
<dbReference type="InterPro" id="IPR016024">
    <property type="entry name" value="ARM-type_fold"/>
</dbReference>
<feature type="region of interest" description="Disordered" evidence="7">
    <location>
        <begin position="1551"/>
        <end position="1605"/>
    </location>
</feature>
<evidence type="ECO:0000256" key="2">
    <source>
        <dbReference type="ARBA" id="ARBA00004496"/>
    </source>
</evidence>
<dbReference type="InterPro" id="IPR035999">
    <property type="entry name" value="Sec7_dom_sf"/>
</dbReference>
<dbReference type="InterPro" id="IPR032691">
    <property type="entry name" value="Mon2/Sec7/BIG1-like_HUS"/>
</dbReference>
<feature type="domain" description="SEC7" evidence="8">
    <location>
        <begin position="679"/>
        <end position="867"/>
    </location>
</feature>
<feature type="compositionally biased region" description="Polar residues" evidence="7">
    <location>
        <begin position="641"/>
        <end position="669"/>
    </location>
</feature>